<evidence type="ECO:0000313" key="3">
    <source>
        <dbReference type="Proteomes" id="UP000000763"/>
    </source>
</evidence>
<reference evidence="3" key="2">
    <citation type="journal article" date="2008" name="Nucleic Acids Res.">
        <title>The rice annotation project database (RAP-DB): 2008 update.</title>
        <authorList>
            <consortium name="The rice annotation project (RAP)"/>
        </authorList>
    </citation>
    <scope>GENOME REANNOTATION</scope>
    <source>
        <strain evidence="3">cv. Nipponbare</strain>
    </source>
</reference>
<proteinExistence type="predicted"/>
<feature type="compositionally biased region" description="Basic residues" evidence="1">
    <location>
        <begin position="80"/>
        <end position="99"/>
    </location>
</feature>
<evidence type="ECO:0000313" key="2">
    <source>
        <dbReference type="EMBL" id="BAF11726.1"/>
    </source>
</evidence>
<feature type="compositionally biased region" description="Basic and acidic residues" evidence="1">
    <location>
        <begin position="1"/>
        <end position="20"/>
    </location>
</feature>
<feature type="region of interest" description="Disordered" evidence="1">
    <location>
        <begin position="77"/>
        <end position="126"/>
    </location>
</feature>
<protein>
    <submittedName>
        <fullName evidence="2">Os03g0293600 protein</fullName>
    </submittedName>
</protein>
<dbReference type="Gramene" id="Os03t0293600-01">
    <property type="protein sequence ID" value="Os03t0293600-01"/>
    <property type="gene ID" value="Os03g0293600"/>
</dbReference>
<organism evidence="2 3">
    <name type="scientific">Oryza sativa subsp. japonica</name>
    <name type="common">Rice</name>
    <dbReference type="NCBI Taxonomy" id="39947"/>
    <lineage>
        <taxon>Eukaryota</taxon>
        <taxon>Viridiplantae</taxon>
        <taxon>Streptophyta</taxon>
        <taxon>Embryophyta</taxon>
        <taxon>Tracheophyta</taxon>
        <taxon>Spermatophyta</taxon>
        <taxon>Magnoliopsida</taxon>
        <taxon>Liliopsida</taxon>
        <taxon>Poales</taxon>
        <taxon>Poaceae</taxon>
        <taxon>BOP clade</taxon>
        <taxon>Oryzoideae</taxon>
        <taxon>Oryzeae</taxon>
        <taxon>Oryzinae</taxon>
        <taxon>Oryza</taxon>
        <taxon>Oryza sativa</taxon>
    </lineage>
</organism>
<accession>Q0DSR2</accession>
<gene>
    <name evidence="2" type="ordered locus">Os03g0293600</name>
</gene>
<dbReference type="AlphaFoldDB" id="Q0DSR2"/>
<dbReference type="KEGG" id="dosa:Os03g0293600"/>
<dbReference type="OMA" id="WGKNEWR"/>
<feature type="region of interest" description="Disordered" evidence="1">
    <location>
        <begin position="1"/>
        <end position="31"/>
    </location>
</feature>
<sequence length="169" mass="18495">MGRPRLGEEEREATERERTLPRSAARRRHRSAAPLYSVVLLSSTVSAPTRRSGSVDFVLTSSTSIFVSLTRGVVLAGSPGRRRRRRSGHPARRLRHRSGRPVSSPLGPGCPATRRRRRATPPAAFATVGPPDVVAARTASPAAATQLGFSDLTWGKNEWRERERLGIGR</sequence>
<name>Q0DSR2_ORYSJ</name>
<reference evidence="2 3" key="1">
    <citation type="journal article" date="2005" name="Nature">
        <title>The map-based sequence of the rice genome.</title>
        <authorList>
            <consortium name="International rice genome sequencing project (IRGSP)"/>
            <person name="Matsumoto T."/>
            <person name="Wu J."/>
            <person name="Kanamori H."/>
            <person name="Katayose Y."/>
            <person name="Fujisawa M."/>
            <person name="Namiki N."/>
            <person name="Mizuno H."/>
            <person name="Yamamoto K."/>
            <person name="Antonio B.A."/>
            <person name="Baba T."/>
            <person name="Sakata K."/>
            <person name="Nagamura Y."/>
            <person name="Aoki H."/>
            <person name="Arikawa K."/>
            <person name="Arita K."/>
            <person name="Bito T."/>
            <person name="Chiden Y."/>
            <person name="Fujitsuka N."/>
            <person name="Fukunaka R."/>
            <person name="Hamada M."/>
            <person name="Harada C."/>
            <person name="Hayashi A."/>
            <person name="Hijishita S."/>
            <person name="Honda M."/>
            <person name="Hosokawa S."/>
            <person name="Ichikawa Y."/>
            <person name="Idonuma A."/>
            <person name="Iijima M."/>
            <person name="Ikeda M."/>
            <person name="Ikeno M."/>
            <person name="Ito K."/>
            <person name="Ito S."/>
            <person name="Ito T."/>
            <person name="Ito Y."/>
            <person name="Ito Y."/>
            <person name="Iwabuchi A."/>
            <person name="Kamiya K."/>
            <person name="Karasawa W."/>
            <person name="Kurita K."/>
            <person name="Katagiri S."/>
            <person name="Kikuta A."/>
            <person name="Kobayashi H."/>
            <person name="Kobayashi N."/>
            <person name="Machita K."/>
            <person name="Maehara T."/>
            <person name="Masukawa M."/>
            <person name="Mizubayashi T."/>
            <person name="Mukai Y."/>
            <person name="Nagasaki H."/>
            <person name="Nagata Y."/>
            <person name="Naito S."/>
            <person name="Nakashima M."/>
            <person name="Nakama Y."/>
            <person name="Nakamichi Y."/>
            <person name="Nakamura M."/>
            <person name="Meguro A."/>
            <person name="Negishi M."/>
            <person name="Ohta I."/>
            <person name="Ohta T."/>
            <person name="Okamoto M."/>
            <person name="Ono N."/>
            <person name="Saji S."/>
            <person name="Sakaguchi M."/>
            <person name="Sakai K."/>
            <person name="Shibata M."/>
            <person name="Shimokawa T."/>
            <person name="Song J."/>
            <person name="Takazaki Y."/>
            <person name="Terasawa K."/>
            <person name="Tsugane M."/>
            <person name="Tsuji K."/>
            <person name="Ueda S."/>
            <person name="Waki K."/>
            <person name="Yamagata H."/>
            <person name="Yamamoto M."/>
            <person name="Yamamoto S."/>
            <person name="Yamane H."/>
            <person name="Yoshiki S."/>
            <person name="Yoshihara R."/>
            <person name="Yukawa K."/>
            <person name="Zhong H."/>
            <person name="Yano M."/>
            <person name="Yuan Q."/>
            <person name="Ouyang S."/>
            <person name="Liu J."/>
            <person name="Jones K.M."/>
            <person name="Gansberger K."/>
            <person name="Moffat K."/>
            <person name="Hill J."/>
            <person name="Bera J."/>
            <person name="Fadrosh D."/>
            <person name="Jin S."/>
            <person name="Johri S."/>
            <person name="Kim M."/>
            <person name="Overton L."/>
            <person name="Reardon M."/>
            <person name="Tsitrin T."/>
            <person name="Vuong H."/>
            <person name="Weaver B."/>
            <person name="Ciecko A."/>
            <person name="Tallon L."/>
            <person name="Jackson J."/>
            <person name="Pai G."/>
            <person name="Aken S.V."/>
            <person name="Utterback T."/>
            <person name="Reidmuller S."/>
            <person name="Feldblyum T."/>
            <person name="Hsiao J."/>
            <person name="Zismann V."/>
            <person name="Iobst S."/>
            <person name="de Vazeille A.R."/>
            <person name="Buell C.R."/>
            <person name="Ying K."/>
            <person name="Li Y."/>
            <person name="Lu T."/>
            <person name="Huang Y."/>
            <person name="Zhao Q."/>
            <person name="Feng Q."/>
            <person name="Zhang L."/>
            <person name="Zhu J."/>
            <person name="Weng Q."/>
            <person name="Mu J."/>
            <person name="Lu Y."/>
            <person name="Fan D."/>
            <person name="Liu Y."/>
            <person name="Guan J."/>
            <person name="Zhang Y."/>
            <person name="Yu S."/>
            <person name="Liu X."/>
            <person name="Zhang Y."/>
            <person name="Hong G."/>
            <person name="Han B."/>
            <person name="Choisne N."/>
            <person name="Demange N."/>
            <person name="Orjeda G."/>
            <person name="Samain S."/>
            <person name="Cattolico L."/>
            <person name="Pelletier E."/>
            <person name="Couloux A."/>
            <person name="Segurens B."/>
            <person name="Wincker P."/>
            <person name="D'Hont A."/>
            <person name="Scarpelli C."/>
            <person name="Weissenbach J."/>
            <person name="Salanoubat M."/>
            <person name="Quetier F."/>
            <person name="Yu Y."/>
            <person name="Kim H.R."/>
            <person name="Rambo T."/>
            <person name="Currie J."/>
            <person name="Collura K."/>
            <person name="Luo M."/>
            <person name="Yang T."/>
            <person name="Ammiraju J.S.S."/>
            <person name="Engler F."/>
            <person name="Soderlund C."/>
            <person name="Wing R.A."/>
            <person name="Palmer L.E."/>
            <person name="de la Bastide M."/>
            <person name="Spiegel L."/>
            <person name="Nascimento L."/>
            <person name="Zutavern T."/>
            <person name="O'Shaughnessy A."/>
            <person name="Dike S."/>
            <person name="Dedhia N."/>
            <person name="Preston R."/>
            <person name="Balija V."/>
            <person name="McCombie W.R."/>
            <person name="Chow T."/>
            <person name="Chen H."/>
            <person name="Chung M."/>
            <person name="Chen C."/>
            <person name="Shaw J."/>
            <person name="Wu H."/>
            <person name="Hsiao K."/>
            <person name="Chao Y."/>
            <person name="Chu M."/>
            <person name="Cheng C."/>
            <person name="Hour A."/>
            <person name="Lee P."/>
            <person name="Lin S."/>
            <person name="Lin Y."/>
            <person name="Liou J."/>
            <person name="Liu S."/>
            <person name="Hsing Y."/>
            <person name="Raghuvanshi S."/>
            <person name="Mohanty A."/>
            <person name="Bharti A.K."/>
            <person name="Gaur A."/>
            <person name="Gupta V."/>
            <person name="Kumar D."/>
            <person name="Ravi V."/>
            <person name="Vij S."/>
            <person name="Kapur A."/>
            <person name="Khurana P."/>
            <person name="Khurana P."/>
            <person name="Khurana J.P."/>
            <person name="Tyagi A.K."/>
            <person name="Gaikwad K."/>
            <person name="Singh A."/>
            <person name="Dalal V."/>
            <person name="Srivastava S."/>
            <person name="Dixit A."/>
            <person name="Pal A.K."/>
            <person name="Ghazi I.A."/>
            <person name="Yadav M."/>
            <person name="Pandit A."/>
            <person name="Bhargava A."/>
            <person name="Sureshbabu K."/>
            <person name="Batra K."/>
            <person name="Sharma T.R."/>
            <person name="Mohapatra T."/>
            <person name="Singh N.K."/>
            <person name="Messing J."/>
            <person name="Nelson A.B."/>
            <person name="Fuks G."/>
            <person name="Kavchok S."/>
            <person name="Keizer G."/>
            <person name="Linton E."/>
            <person name="Llaca V."/>
            <person name="Song R."/>
            <person name="Tanyolac B."/>
            <person name="Young S."/>
            <person name="Ho-Il K."/>
            <person name="Hahn J.H."/>
            <person name="Sangsakoo G."/>
            <person name="Vanavichit A."/>
            <person name="de Mattos Luiz.A.T."/>
            <person name="Zimmer P.D."/>
            <person name="Malone G."/>
            <person name="Dellagostin O."/>
            <person name="de Oliveira A.C."/>
            <person name="Bevan M."/>
            <person name="Bancroft I."/>
            <person name="Minx P."/>
            <person name="Cordum H."/>
            <person name="Wilson R."/>
            <person name="Cheng Z."/>
            <person name="Jin W."/>
            <person name="Jiang J."/>
            <person name="Leong S.A."/>
            <person name="Iwama H."/>
            <person name="Gojobori T."/>
            <person name="Itoh T."/>
            <person name="Niimura Y."/>
            <person name="Fujii Y."/>
            <person name="Habara T."/>
            <person name="Sakai H."/>
            <person name="Sato Y."/>
            <person name="Wilson G."/>
            <person name="Kumar K."/>
            <person name="McCouch S."/>
            <person name="Juretic N."/>
            <person name="Hoen D."/>
            <person name="Wright S."/>
            <person name="Bruskiewich R."/>
            <person name="Bureau T."/>
            <person name="Miyao A."/>
            <person name="Hirochika H."/>
            <person name="Nishikawa T."/>
            <person name="Kadowaki K."/>
            <person name="Sugiura M."/>
            <person name="Burr B."/>
            <person name="Sasaki T."/>
        </authorList>
    </citation>
    <scope>NUCLEOTIDE SEQUENCE [LARGE SCALE GENOMIC DNA]</scope>
    <source>
        <strain evidence="3">cv. Nipponbare</strain>
    </source>
</reference>
<evidence type="ECO:0000256" key="1">
    <source>
        <dbReference type="SAM" id="MobiDB-lite"/>
    </source>
</evidence>
<dbReference type="EMBL" id="AP008209">
    <property type="protein sequence ID" value="BAF11726.1"/>
    <property type="molecule type" value="Genomic_DNA"/>
</dbReference>
<dbReference type="Proteomes" id="UP000000763">
    <property type="component" value="Chromosome 3"/>
</dbReference>